<dbReference type="Pfam" id="PF12680">
    <property type="entry name" value="SnoaL_2"/>
    <property type="match status" value="1"/>
</dbReference>
<evidence type="ECO:0000313" key="3">
    <source>
        <dbReference type="Proteomes" id="UP000469125"/>
    </source>
</evidence>
<sequence>MSKNLEFFQKVNESFMKGDVDFLIENIAPNIEWYMVGEQTIVGKENVREMLEPMRGVVAEGYETKKIITHGDTAAIEGTMKMPDENGEIKSYAFCDIYKLDKFKGGKIKEMTAFVIEDNR</sequence>
<dbReference type="InterPro" id="IPR032710">
    <property type="entry name" value="NTF2-like_dom_sf"/>
</dbReference>
<evidence type="ECO:0000259" key="1">
    <source>
        <dbReference type="Pfam" id="PF12680"/>
    </source>
</evidence>
<dbReference type="Proteomes" id="UP000469125">
    <property type="component" value="Unassembled WGS sequence"/>
</dbReference>
<dbReference type="InterPro" id="IPR037401">
    <property type="entry name" value="SnoaL-like"/>
</dbReference>
<reference evidence="2 3" key="1">
    <citation type="submission" date="2019-11" db="EMBL/GenBank/DDBJ databases">
        <authorList>
            <person name="Li X."/>
        </authorList>
    </citation>
    <scope>NUCLEOTIDE SEQUENCE [LARGE SCALE GENOMIC DNA]</scope>
    <source>
        <strain evidence="2 3">L9</strain>
    </source>
</reference>
<keyword evidence="3" id="KW-1185">Reference proteome</keyword>
<dbReference type="EMBL" id="WOCA01000006">
    <property type="protein sequence ID" value="MUK88606.1"/>
    <property type="molecule type" value="Genomic_DNA"/>
</dbReference>
<evidence type="ECO:0000313" key="2">
    <source>
        <dbReference type="EMBL" id="MUK88606.1"/>
    </source>
</evidence>
<dbReference type="SUPFAM" id="SSF54427">
    <property type="entry name" value="NTF2-like"/>
    <property type="match status" value="1"/>
</dbReference>
<dbReference type="Gene3D" id="3.10.450.50">
    <property type="match status" value="1"/>
</dbReference>
<proteinExistence type="predicted"/>
<accession>A0A6N8FIV1</accession>
<organism evidence="2 3">
    <name type="scientific">Ornithinibacillus caprae</name>
    <dbReference type="NCBI Taxonomy" id="2678566"/>
    <lineage>
        <taxon>Bacteria</taxon>
        <taxon>Bacillati</taxon>
        <taxon>Bacillota</taxon>
        <taxon>Bacilli</taxon>
        <taxon>Bacillales</taxon>
        <taxon>Bacillaceae</taxon>
        <taxon>Ornithinibacillus</taxon>
    </lineage>
</organism>
<dbReference type="AlphaFoldDB" id="A0A6N8FIV1"/>
<dbReference type="RefSeq" id="WP_155668590.1">
    <property type="nucleotide sequence ID" value="NZ_WOCA01000006.1"/>
</dbReference>
<feature type="domain" description="SnoaL-like" evidence="1">
    <location>
        <begin position="11"/>
        <end position="111"/>
    </location>
</feature>
<name>A0A6N8FIV1_9BACI</name>
<gene>
    <name evidence="2" type="ORF">GMD78_09410</name>
</gene>
<comment type="caution">
    <text evidence="2">The sequence shown here is derived from an EMBL/GenBank/DDBJ whole genome shotgun (WGS) entry which is preliminary data.</text>
</comment>
<protein>
    <submittedName>
        <fullName evidence="2">Nuclear transport factor 2 family protein</fullName>
    </submittedName>
</protein>